<organism evidence="1 2">
    <name type="scientific">Vaccinium darrowii</name>
    <dbReference type="NCBI Taxonomy" id="229202"/>
    <lineage>
        <taxon>Eukaryota</taxon>
        <taxon>Viridiplantae</taxon>
        <taxon>Streptophyta</taxon>
        <taxon>Embryophyta</taxon>
        <taxon>Tracheophyta</taxon>
        <taxon>Spermatophyta</taxon>
        <taxon>Magnoliopsida</taxon>
        <taxon>eudicotyledons</taxon>
        <taxon>Gunneridae</taxon>
        <taxon>Pentapetalae</taxon>
        <taxon>asterids</taxon>
        <taxon>Ericales</taxon>
        <taxon>Ericaceae</taxon>
        <taxon>Vaccinioideae</taxon>
        <taxon>Vaccinieae</taxon>
        <taxon>Vaccinium</taxon>
    </lineage>
</organism>
<dbReference type="Proteomes" id="UP000828048">
    <property type="component" value="Chromosome 6"/>
</dbReference>
<gene>
    <name evidence="1" type="ORF">Vadar_033810</name>
</gene>
<sequence>MILLLRQHFLSLQPHPQSVLPFSLLRKRCRISTSGFGLVGGDVVELGRRGVSFMNLDSRRRQAVERESEFEVDPDKAREALRKLDQQLESLSQKQVDPRPKISVPDLDLGRDQMREELPEYSPSFLAYFAFSLLIFSIFYNVLFITVIKPAIDGPEPVADTSVREAPYTPASR</sequence>
<proteinExistence type="predicted"/>
<protein>
    <submittedName>
        <fullName evidence="1">Uncharacterized protein</fullName>
    </submittedName>
</protein>
<dbReference type="EMBL" id="CM037156">
    <property type="protein sequence ID" value="KAH7839018.1"/>
    <property type="molecule type" value="Genomic_DNA"/>
</dbReference>
<keyword evidence="2" id="KW-1185">Reference proteome</keyword>
<accession>A0ACB7XEI9</accession>
<name>A0ACB7XEI9_9ERIC</name>
<evidence type="ECO:0000313" key="1">
    <source>
        <dbReference type="EMBL" id="KAH7839018.1"/>
    </source>
</evidence>
<reference evidence="1 2" key="1">
    <citation type="journal article" date="2021" name="Hortic Res">
        <title>High-quality reference genome and annotation aids understanding of berry development for evergreen blueberry (Vaccinium darrowii).</title>
        <authorList>
            <person name="Yu J."/>
            <person name="Hulse-Kemp A.M."/>
            <person name="Babiker E."/>
            <person name="Staton M."/>
        </authorList>
    </citation>
    <scope>NUCLEOTIDE SEQUENCE [LARGE SCALE GENOMIC DNA]</scope>
    <source>
        <strain evidence="2">cv. NJ 8807/NJ 8810</strain>
        <tissue evidence="1">Young leaf</tissue>
    </source>
</reference>
<evidence type="ECO:0000313" key="2">
    <source>
        <dbReference type="Proteomes" id="UP000828048"/>
    </source>
</evidence>
<comment type="caution">
    <text evidence="1">The sequence shown here is derived from an EMBL/GenBank/DDBJ whole genome shotgun (WGS) entry which is preliminary data.</text>
</comment>